<comment type="similarity">
    <text evidence="2">Belongs to the class-I pyridoxal-phosphate-dependent aminotransferase family.</text>
</comment>
<evidence type="ECO:0000256" key="6">
    <source>
        <dbReference type="SAM" id="MobiDB-lite"/>
    </source>
</evidence>
<keyword evidence="3" id="KW-0032">Aminotransferase</keyword>
<sequence>MTSQDKLVIDLDPDDMETPLSESALPVVPSANEMETPTTCSTPVLTEHAPAEAAHNCTLRVPRGEPLPRLLHAFLAHDWLDHSADTDDSVLTSMSGCTKLVELQPRGVNLRGCIPDALFDVELETLNVPSHALSGILPLGSTKLAEMLQSLDLSVHQLTYGILTEMSLFFKLRVDLYCAIPVDLCESVTQGVVPAGEDEDDPKQLWHHLHARWPSDQQKQHLRSQTQHTQRHHRATTAEERTNYLSGLIPKLVKPNSVAMVTIASKPTSDSIAAQVVFDEMQQGFRTWIQRQPDTWCQSCCPSSLIDALLGGCSSVGAHCVCYLLKVYALATKLPDWIGRTQSQKLRSYRGNIPGLRPIPWPSFILLSRENKLTKSSVMVTASAIQAFVNLVLTSCDAGYSIVMFTPNYFITYMSFQMTGATDILVGGCDSRTLHYDVDWLEKVLKDKEHVPKLVTVLNSRNPSRAFIPRPMLERISDLCKSVGQHTGLCFHHRITPAVLLAFILVEFPTMRYFCRSTKLAWAVLPYHYYNSLLVGVEFLKHMILGLMYNKELYGHHGSTSHCLHYQRLGGKPHFKRWGMSVHCHVVSCGPLEGGMGYSLL</sequence>
<dbReference type="KEGG" id="zma:100383812"/>
<dbReference type="ExpressionAtlas" id="C0PJ90">
    <property type="expression patterns" value="baseline and differential"/>
</dbReference>
<dbReference type="SUPFAM" id="SSF53383">
    <property type="entry name" value="PLP-dependent transferases"/>
    <property type="match status" value="1"/>
</dbReference>
<dbReference type="InterPro" id="IPR032675">
    <property type="entry name" value="LRR_dom_sf"/>
</dbReference>
<dbReference type="RefSeq" id="NP_001169915.1">
    <property type="nucleotide sequence ID" value="NM_001176444.1"/>
</dbReference>
<proteinExistence type="evidence at transcript level"/>
<dbReference type="InterPro" id="IPR015424">
    <property type="entry name" value="PyrdxlP-dep_Trfase"/>
</dbReference>
<organism evidence="8">
    <name type="scientific">Zea mays</name>
    <name type="common">Maize</name>
    <dbReference type="NCBI Taxonomy" id="4577"/>
    <lineage>
        <taxon>Eukaryota</taxon>
        <taxon>Viridiplantae</taxon>
        <taxon>Streptophyta</taxon>
        <taxon>Embryophyta</taxon>
        <taxon>Tracheophyta</taxon>
        <taxon>Spermatophyta</taxon>
        <taxon>Magnoliopsida</taxon>
        <taxon>Liliopsida</taxon>
        <taxon>Poales</taxon>
        <taxon>Poaceae</taxon>
        <taxon>PACMAD clade</taxon>
        <taxon>Panicoideae</taxon>
        <taxon>Andropogonodae</taxon>
        <taxon>Andropogoneae</taxon>
        <taxon>Tripsacinae</taxon>
        <taxon>Zea</taxon>
    </lineage>
</organism>
<evidence type="ECO:0000259" key="7">
    <source>
        <dbReference type="Pfam" id="PF00155"/>
    </source>
</evidence>
<keyword evidence="4" id="KW-0808">Transferase</keyword>
<dbReference type="PANTHER" id="PTHR46383">
    <property type="entry name" value="ASPARTATE AMINOTRANSFERASE"/>
    <property type="match status" value="1"/>
</dbReference>
<evidence type="ECO:0000313" key="8">
    <source>
        <dbReference type="EMBL" id="ACN35256.1"/>
    </source>
</evidence>
<feature type="domain" description="Aminotransferase class I/classII large" evidence="7">
    <location>
        <begin position="372"/>
        <end position="482"/>
    </location>
</feature>
<feature type="region of interest" description="Disordered" evidence="6">
    <location>
        <begin position="1"/>
        <end position="20"/>
    </location>
</feature>
<accession>C0PJ90</accession>
<dbReference type="InterPro" id="IPR015421">
    <property type="entry name" value="PyrdxlP-dep_Trfase_major"/>
</dbReference>
<evidence type="ECO:0000256" key="1">
    <source>
        <dbReference type="ARBA" id="ARBA00001933"/>
    </source>
</evidence>
<dbReference type="Gene3D" id="3.40.640.10">
    <property type="entry name" value="Type I PLP-dependent aspartate aminotransferase-like (Major domain)"/>
    <property type="match status" value="1"/>
</dbReference>
<reference evidence="8" key="1">
    <citation type="journal article" date="2009" name="PLoS Genet.">
        <title>Sequencing, mapping, and analysis of 27,455 maize full-length cDNAs.</title>
        <authorList>
            <person name="Soderlund C."/>
            <person name="Descour A."/>
            <person name="Kudrna D."/>
            <person name="Bomhoff M."/>
            <person name="Boyd L."/>
            <person name="Currie J."/>
            <person name="Angelova A."/>
            <person name="Collura K."/>
            <person name="Wissotski M."/>
            <person name="Ashley E."/>
            <person name="Morrow D."/>
            <person name="Fernandes J."/>
            <person name="Walbot V."/>
            <person name="Yu Y."/>
        </authorList>
    </citation>
    <scope>NUCLEOTIDE SEQUENCE</scope>
    <source>
        <strain evidence="8">B73</strain>
    </source>
</reference>
<protein>
    <recommendedName>
        <fullName evidence="7">Aminotransferase class I/classII large domain-containing protein</fullName>
    </recommendedName>
</protein>
<dbReference type="GO" id="GO:0006520">
    <property type="term" value="P:amino acid metabolic process"/>
    <property type="evidence" value="ECO:0007669"/>
    <property type="project" value="InterPro"/>
</dbReference>
<feature type="region of interest" description="Disordered" evidence="6">
    <location>
        <begin position="216"/>
        <end position="237"/>
    </location>
</feature>
<dbReference type="EMBL" id="BT068359">
    <property type="protein sequence ID" value="ACN35256.1"/>
    <property type="molecule type" value="mRNA"/>
</dbReference>
<dbReference type="InterPro" id="IPR050596">
    <property type="entry name" value="AspAT/PAT-like"/>
</dbReference>
<keyword evidence="5" id="KW-0663">Pyridoxal phosphate</keyword>
<comment type="cofactor">
    <cofactor evidence="1">
        <name>pyridoxal 5'-phosphate</name>
        <dbReference type="ChEBI" id="CHEBI:597326"/>
    </cofactor>
</comment>
<dbReference type="Pfam" id="PF00155">
    <property type="entry name" value="Aminotran_1_2"/>
    <property type="match status" value="1"/>
</dbReference>
<dbReference type="InterPro" id="IPR004839">
    <property type="entry name" value="Aminotransferase_I/II_large"/>
</dbReference>
<dbReference type="GO" id="GO:0008483">
    <property type="term" value="F:transaminase activity"/>
    <property type="evidence" value="ECO:0007669"/>
    <property type="project" value="UniProtKB-KW"/>
</dbReference>
<dbReference type="SUPFAM" id="SSF52058">
    <property type="entry name" value="L domain-like"/>
    <property type="match status" value="1"/>
</dbReference>
<dbReference type="PANTHER" id="PTHR46383:SF5">
    <property type="entry name" value="AMINOTRANSFERASE CLASS I_CLASSII DOMAIN-CONTAINING PROTEIN"/>
    <property type="match status" value="1"/>
</dbReference>
<evidence type="ECO:0000256" key="5">
    <source>
        <dbReference type="ARBA" id="ARBA00022898"/>
    </source>
</evidence>
<dbReference type="GeneID" id="100383812"/>
<evidence type="ECO:0000256" key="2">
    <source>
        <dbReference type="ARBA" id="ARBA00007441"/>
    </source>
</evidence>
<evidence type="ECO:0000256" key="4">
    <source>
        <dbReference type="ARBA" id="ARBA00022679"/>
    </source>
</evidence>
<evidence type="ECO:0000256" key="3">
    <source>
        <dbReference type="ARBA" id="ARBA00022576"/>
    </source>
</evidence>
<dbReference type="Gene3D" id="3.80.10.10">
    <property type="entry name" value="Ribonuclease Inhibitor"/>
    <property type="match status" value="1"/>
</dbReference>
<dbReference type="AlphaFoldDB" id="C0PJ90"/>
<dbReference type="OrthoDB" id="7042322at2759"/>
<dbReference type="GO" id="GO:0030170">
    <property type="term" value="F:pyridoxal phosphate binding"/>
    <property type="evidence" value="ECO:0007669"/>
    <property type="project" value="InterPro"/>
</dbReference>
<name>C0PJ90_MAIZE</name>